<gene>
    <name evidence="1" type="ORF">RFM52_31075</name>
</gene>
<keyword evidence="2" id="KW-1185">Reference proteome</keyword>
<proteinExistence type="predicted"/>
<sequence>MISGDHPAEAFDMRSGWNPTGSGRLLDCLSAGPAIAAVLAIAFSLSPSHAEAAKHRLPSDYKWGRCLLVVEGQTRISGRCSYQIEKGGDFNIQGPKQVFAGIDYPDPHSGAGEMSKDYWAVVYKDGDSWAGYSNSEIDETHGGERWEDLRREGACYVGKDVKICLWH</sequence>
<dbReference type="Proteomes" id="UP001280156">
    <property type="component" value="Unassembled WGS sequence"/>
</dbReference>
<dbReference type="EMBL" id="JAVIIV010000036">
    <property type="protein sequence ID" value="MDX8489620.1"/>
    <property type="molecule type" value="Genomic_DNA"/>
</dbReference>
<name>A0ABU4YU34_9HYPH</name>
<evidence type="ECO:0008006" key="3">
    <source>
        <dbReference type="Google" id="ProtNLM"/>
    </source>
</evidence>
<dbReference type="RefSeq" id="WP_320297594.1">
    <property type="nucleotide sequence ID" value="NZ_JAVIIU010000011.1"/>
</dbReference>
<evidence type="ECO:0000313" key="2">
    <source>
        <dbReference type="Proteomes" id="UP001280156"/>
    </source>
</evidence>
<evidence type="ECO:0000313" key="1">
    <source>
        <dbReference type="EMBL" id="MDX8489620.1"/>
    </source>
</evidence>
<protein>
    <recommendedName>
        <fullName evidence="3">DUF2147 domain-containing protein</fullName>
    </recommendedName>
</protein>
<organism evidence="1 2">
    <name type="scientific">Mesorhizobium humile</name>
    <dbReference type="NCBI Taxonomy" id="3072313"/>
    <lineage>
        <taxon>Bacteria</taxon>
        <taxon>Pseudomonadati</taxon>
        <taxon>Pseudomonadota</taxon>
        <taxon>Alphaproteobacteria</taxon>
        <taxon>Hyphomicrobiales</taxon>
        <taxon>Phyllobacteriaceae</taxon>
        <taxon>Mesorhizobium</taxon>
    </lineage>
</organism>
<comment type="caution">
    <text evidence="1">The sequence shown here is derived from an EMBL/GenBank/DDBJ whole genome shotgun (WGS) entry which is preliminary data.</text>
</comment>
<accession>A0ABU4YU34</accession>
<reference evidence="1 2" key="1">
    <citation type="submission" date="2023-08" db="EMBL/GenBank/DDBJ databases">
        <title>Implementing the SeqCode for naming new Mesorhizobium species isolated from Vachellia karroo root nodules.</title>
        <authorList>
            <person name="Van Lill M."/>
        </authorList>
    </citation>
    <scope>NUCLEOTIDE SEQUENCE [LARGE SCALE GENOMIC DNA]</scope>
    <source>
        <strain evidence="1 2">VK2B</strain>
    </source>
</reference>